<dbReference type="InterPro" id="IPR009875">
    <property type="entry name" value="PilZ_domain"/>
</dbReference>
<dbReference type="SUPFAM" id="SSF141371">
    <property type="entry name" value="PilZ domain-like"/>
    <property type="match status" value="1"/>
</dbReference>
<name>A0ABV1RJ29_9ALTE</name>
<organism evidence="2 3">
    <name type="scientific">Catenovulum sediminis</name>
    <dbReference type="NCBI Taxonomy" id="1740262"/>
    <lineage>
        <taxon>Bacteria</taxon>
        <taxon>Pseudomonadati</taxon>
        <taxon>Pseudomonadota</taxon>
        <taxon>Gammaproteobacteria</taxon>
        <taxon>Alteromonadales</taxon>
        <taxon>Alteromonadaceae</taxon>
        <taxon>Catenovulum</taxon>
    </lineage>
</organism>
<dbReference type="EMBL" id="JBELOE010000239">
    <property type="protein sequence ID" value="MER2492943.1"/>
    <property type="molecule type" value="Genomic_DNA"/>
</dbReference>
<keyword evidence="3" id="KW-1185">Reference proteome</keyword>
<evidence type="ECO:0000313" key="3">
    <source>
        <dbReference type="Proteomes" id="UP001467690"/>
    </source>
</evidence>
<comment type="caution">
    <text evidence="2">The sequence shown here is derived from an EMBL/GenBank/DDBJ whole genome shotgun (WGS) entry which is preliminary data.</text>
</comment>
<accession>A0ABV1RJ29</accession>
<dbReference type="Proteomes" id="UP001467690">
    <property type="component" value="Unassembled WGS sequence"/>
</dbReference>
<evidence type="ECO:0000313" key="2">
    <source>
        <dbReference type="EMBL" id="MER2492943.1"/>
    </source>
</evidence>
<feature type="domain" description="PilZ" evidence="1">
    <location>
        <begin position="6"/>
        <end position="98"/>
    </location>
</feature>
<gene>
    <name evidence="2" type="ORF">ABS311_13755</name>
</gene>
<reference evidence="2 3" key="1">
    <citation type="submission" date="2024-06" db="EMBL/GenBank/DDBJ databases">
        <authorList>
            <person name="Chen R.Y."/>
        </authorList>
    </citation>
    <scope>NUCLEOTIDE SEQUENCE [LARGE SCALE GENOMIC DNA]</scope>
    <source>
        <strain evidence="2 3">D2</strain>
    </source>
</reference>
<dbReference type="Gene3D" id="2.40.10.220">
    <property type="entry name" value="predicted glycosyltransferase like domains"/>
    <property type="match status" value="1"/>
</dbReference>
<sequence length="99" mass="10816">MIGRDDQRSYYRMLVNADCLVVVNSIETPQEYNAICRDLSANGMAVELDESIDVGKEVSVRISSASEQIPSLTAKGKVLRCAPETSNSFICGIEIIDMA</sequence>
<protein>
    <submittedName>
        <fullName evidence="2">PilZ domain-containing protein</fullName>
    </submittedName>
</protein>
<dbReference type="Pfam" id="PF07238">
    <property type="entry name" value="PilZ"/>
    <property type="match status" value="1"/>
</dbReference>
<evidence type="ECO:0000259" key="1">
    <source>
        <dbReference type="Pfam" id="PF07238"/>
    </source>
</evidence>
<dbReference type="RefSeq" id="WP_143872326.1">
    <property type="nucleotide sequence ID" value="NZ_CP041660.1"/>
</dbReference>
<proteinExistence type="predicted"/>